<feature type="domain" description="IrrE N-terminal-like" evidence="1">
    <location>
        <begin position="162"/>
        <end position="295"/>
    </location>
</feature>
<proteinExistence type="predicted"/>
<dbReference type="EMBL" id="LR134406">
    <property type="protein sequence ID" value="VEH71462.1"/>
    <property type="molecule type" value="Genomic_DNA"/>
</dbReference>
<dbReference type="PANTHER" id="PTHR43236:SF2">
    <property type="entry name" value="BLL0069 PROTEIN"/>
    <property type="match status" value="1"/>
</dbReference>
<dbReference type="Pfam" id="PF06114">
    <property type="entry name" value="Peptidase_M78"/>
    <property type="match status" value="1"/>
</dbReference>
<dbReference type="Proteomes" id="UP000273044">
    <property type="component" value="Chromosome"/>
</dbReference>
<organism evidence="2 3">
    <name type="scientific">Arachnia propionica</name>
    <dbReference type="NCBI Taxonomy" id="1750"/>
    <lineage>
        <taxon>Bacteria</taxon>
        <taxon>Bacillati</taxon>
        <taxon>Actinomycetota</taxon>
        <taxon>Actinomycetes</taxon>
        <taxon>Propionibacteriales</taxon>
        <taxon>Propionibacteriaceae</taxon>
        <taxon>Arachnia</taxon>
    </lineage>
</organism>
<evidence type="ECO:0000313" key="2">
    <source>
        <dbReference type="EMBL" id="VEH71462.1"/>
    </source>
</evidence>
<gene>
    <name evidence="2" type="ORF">NCTC12967_02784</name>
</gene>
<reference evidence="2 3" key="1">
    <citation type="submission" date="2018-12" db="EMBL/GenBank/DDBJ databases">
        <authorList>
            <consortium name="Pathogen Informatics"/>
        </authorList>
    </citation>
    <scope>NUCLEOTIDE SEQUENCE [LARGE SCALE GENOMIC DNA]</scope>
    <source>
        <strain evidence="2 3">NCTC12967</strain>
    </source>
</reference>
<keyword evidence="3" id="KW-1185">Reference proteome</keyword>
<dbReference type="RefSeq" id="WP_061787605.1">
    <property type="nucleotide sequence ID" value="NZ_LR134406.1"/>
</dbReference>
<dbReference type="GeneID" id="64408204"/>
<accession>A0A3S4U7W3</accession>
<protein>
    <submittedName>
        <fullName evidence="2">Domain of uncharacterized function (DUF955)</fullName>
    </submittedName>
</protein>
<dbReference type="Gene3D" id="1.10.10.2910">
    <property type="match status" value="1"/>
</dbReference>
<name>A0A3S4U7W3_9ACTN</name>
<dbReference type="InterPro" id="IPR010359">
    <property type="entry name" value="IrrE_HExxH"/>
</dbReference>
<evidence type="ECO:0000259" key="1">
    <source>
        <dbReference type="Pfam" id="PF06114"/>
    </source>
</evidence>
<dbReference type="PANTHER" id="PTHR43236">
    <property type="entry name" value="ANTITOXIN HIGA1"/>
    <property type="match status" value="1"/>
</dbReference>
<dbReference type="AlphaFoldDB" id="A0A3S4U7W3"/>
<evidence type="ECO:0000313" key="3">
    <source>
        <dbReference type="Proteomes" id="UP000273044"/>
    </source>
</evidence>
<sequence>MSEWRNALEGALTQHGLSLDGLHQQVGDDPLLGRWLGEEPLRTPSPAIYLALSDYTEIEVEVLTGEVDPADTLAVAMRSRGQTAPTEVLQRSSRLLRAARAVLRLEPYSARLRELQALQSRFSAGVSSPWAARQQGKKAALQVRAHLDLSLEPVLDLVGLIEDLGVPVEFAATLPEGLHGVTSWTQTRDGWVATITVNANDYWTVQRFSLAHEFCHVLHQDRPQGLTTEYEEDPRIASDPSETRAEAFASHLLAPRTGLGLQWQQAGLAQQSEASAVANVMWYWGLSREASCYALEDAPLVRWTKQHTERVKSLRIGEMLGEAGLMEEWETMTDTESPAPSAWLAEATAELFLSSRLPVENYAVVTNQDPNAAVHQLLPTD</sequence>
<dbReference type="InterPro" id="IPR052345">
    <property type="entry name" value="Rad_response_metalloprotease"/>
</dbReference>